<dbReference type="EMBL" id="KB445572">
    <property type="protein sequence ID" value="EMD94274.1"/>
    <property type="molecule type" value="Genomic_DNA"/>
</dbReference>
<dbReference type="HOGENOM" id="CLU_056028_0_0_1"/>
<name>M2U6Z8_COCH5</name>
<accession>M2U6Z8</accession>
<protein>
    <submittedName>
        <fullName evidence="2">Uncharacterized protein</fullName>
    </submittedName>
</protein>
<evidence type="ECO:0000313" key="2">
    <source>
        <dbReference type="EMBL" id="EMD94274.1"/>
    </source>
</evidence>
<gene>
    <name evidence="2" type="ORF">COCHEDRAFT_1202043</name>
</gene>
<organism evidence="2 3">
    <name type="scientific">Cochliobolus heterostrophus (strain C5 / ATCC 48332 / race O)</name>
    <name type="common">Southern corn leaf blight fungus</name>
    <name type="synonym">Bipolaris maydis</name>
    <dbReference type="NCBI Taxonomy" id="701091"/>
    <lineage>
        <taxon>Eukaryota</taxon>
        <taxon>Fungi</taxon>
        <taxon>Dikarya</taxon>
        <taxon>Ascomycota</taxon>
        <taxon>Pezizomycotina</taxon>
        <taxon>Dothideomycetes</taxon>
        <taxon>Pleosporomycetidae</taxon>
        <taxon>Pleosporales</taxon>
        <taxon>Pleosporineae</taxon>
        <taxon>Pleosporaceae</taxon>
        <taxon>Bipolaris</taxon>
    </lineage>
</organism>
<feature type="compositionally biased region" description="Polar residues" evidence="1">
    <location>
        <begin position="204"/>
        <end position="215"/>
    </location>
</feature>
<sequence>MAGARPLPHLRRLIFPLLQPSSLSAALHYSRPSWPVWASCSYVLVTRLHPWGHWHMHVTHDSTHPTAHHRARLPTTSLPVALPVPLQPTVLPRSRLATCTSQALHPWPAYVYRTPLQQQQQQQQFHVTLPRADYARIPLRPANHPSAWLVLALVPAYSRRPPHVSRDRLLHSALEILTCEWVPWLPCLLRSNPAHDTLTARPSGKTSCPPTTGNAQPPECSANPISRPSLFPVMSYPPRLLLWSPIRAHVAPEPRSIALACWGRTVEIYACPCAASDLRLGSCSLQTDRLRAPSLVHPKGCLLPPNRVNFPTHQRSMVTITRSLIADLHVTAYYASELCLAQWHRLASRAAILRIQSSMLPALRPSSYASIVAAAVYQASTSHVYLYLLTSATYTDKPPLHAMLYHPAV</sequence>
<evidence type="ECO:0000256" key="1">
    <source>
        <dbReference type="SAM" id="MobiDB-lite"/>
    </source>
</evidence>
<proteinExistence type="predicted"/>
<dbReference type="Proteomes" id="UP000016936">
    <property type="component" value="Unassembled WGS sequence"/>
</dbReference>
<reference evidence="2 3" key="1">
    <citation type="journal article" date="2012" name="PLoS Pathog.">
        <title>Diverse lifestyles and strategies of plant pathogenesis encoded in the genomes of eighteen Dothideomycetes fungi.</title>
        <authorList>
            <person name="Ohm R.A."/>
            <person name="Feau N."/>
            <person name="Henrissat B."/>
            <person name="Schoch C.L."/>
            <person name="Horwitz B.A."/>
            <person name="Barry K.W."/>
            <person name="Condon B.J."/>
            <person name="Copeland A.C."/>
            <person name="Dhillon B."/>
            <person name="Glaser F."/>
            <person name="Hesse C.N."/>
            <person name="Kosti I."/>
            <person name="LaButti K."/>
            <person name="Lindquist E.A."/>
            <person name="Lucas S."/>
            <person name="Salamov A.A."/>
            <person name="Bradshaw R.E."/>
            <person name="Ciuffetti L."/>
            <person name="Hamelin R.C."/>
            <person name="Kema G.H.J."/>
            <person name="Lawrence C."/>
            <person name="Scott J.A."/>
            <person name="Spatafora J.W."/>
            <person name="Turgeon B.G."/>
            <person name="de Wit P.J.G.M."/>
            <person name="Zhong S."/>
            <person name="Goodwin S.B."/>
            <person name="Grigoriev I.V."/>
        </authorList>
    </citation>
    <scope>NUCLEOTIDE SEQUENCE [LARGE SCALE GENOMIC DNA]</scope>
    <source>
        <strain evidence="3">C5 / ATCC 48332 / race O</strain>
    </source>
</reference>
<dbReference type="AlphaFoldDB" id="M2U6Z8"/>
<feature type="region of interest" description="Disordered" evidence="1">
    <location>
        <begin position="196"/>
        <end position="222"/>
    </location>
</feature>
<dbReference type="OrthoDB" id="10478059at2759"/>
<reference evidence="3" key="2">
    <citation type="journal article" date="2013" name="PLoS Genet.">
        <title>Comparative genome structure, secondary metabolite, and effector coding capacity across Cochliobolus pathogens.</title>
        <authorList>
            <person name="Condon B.J."/>
            <person name="Leng Y."/>
            <person name="Wu D."/>
            <person name="Bushley K.E."/>
            <person name="Ohm R.A."/>
            <person name="Otillar R."/>
            <person name="Martin J."/>
            <person name="Schackwitz W."/>
            <person name="Grimwood J."/>
            <person name="MohdZainudin N."/>
            <person name="Xue C."/>
            <person name="Wang R."/>
            <person name="Manning V.A."/>
            <person name="Dhillon B."/>
            <person name="Tu Z.J."/>
            <person name="Steffenson B.J."/>
            <person name="Salamov A."/>
            <person name="Sun H."/>
            <person name="Lowry S."/>
            <person name="LaButti K."/>
            <person name="Han J."/>
            <person name="Copeland A."/>
            <person name="Lindquist E."/>
            <person name="Barry K."/>
            <person name="Schmutz J."/>
            <person name="Baker S.E."/>
            <person name="Ciuffetti L.M."/>
            <person name="Grigoriev I.V."/>
            <person name="Zhong S."/>
            <person name="Turgeon B.G."/>
        </authorList>
    </citation>
    <scope>NUCLEOTIDE SEQUENCE [LARGE SCALE GENOMIC DNA]</scope>
    <source>
        <strain evidence="3">C5 / ATCC 48332 / race O</strain>
    </source>
</reference>
<evidence type="ECO:0000313" key="3">
    <source>
        <dbReference type="Proteomes" id="UP000016936"/>
    </source>
</evidence>
<keyword evidence="3" id="KW-1185">Reference proteome</keyword>